<dbReference type="EMBL" id="CP154795">
    <property type="protein sequence ID" value="XAN09170.1"/>
    <property type="molecule type" value="Genomic_DNA"/>
</dbReference>
<evidence type="ECO:0000313" key="2">
    <source>
        <dbReference type="Proteomes" id="UP001442841"/>
    </source>
</evidence>
<evidence type="ECO:0000313" key="1">
    <source>
        <dbReference type="EMBL" id="XAN09170.1"/>
    </source>
</evidence>
<evidence type="ECO:0008006" key="3">
    <source>
        <dbReference type="Google" id="ProtNLM"/>
    </source>
</evidence>
<dbReference type="RefSeq" id="WP_425310627.1">
    <property type="nucleotide sequence ID" value="NZ_CP154795.1"/>
</dbReference>
<accession>A0ABZ3FVH9</accession>
<proteinExistence type="predicted"/>
<keyword evidence="2" id="KW-1185">Reference proteome</keyword>
<dbReference type="Pfam" id="PF25209">
    <property type="entry name" value="Phage_capsid_4"/>
    <property type="match status" value="1"/>
</dbReference>
<name>A0ABZ3FVH9_9ACTN</name>
<protein>
    <recommendedName>
        <fullName evidence="3">Major capsid protein</fullName>
    </recommendedName>
</protein>
<reference evidence="1 2" key="1">
    <citation type="submission" date="2024-04" db="EMBL/GenBank/DDBJ databases">
        <title>Isolation of an actinomycete strain from pig manure.</title>
        <authorList>
            <person name="Gong T."/>
            <person name="Yu Z."/>
            <person name="An M."/>
            <person name="Wei C."/>
            <person name="Yang W."/>
            <person name="Liu L."/>
        </authorList>
    </citation>
    <scope>NUCLEOTIDE SEQUENCE [LARGE SCALE GENOMIC DNA]</scope>
    <source>
        <strain evidence="1 2">ZF39</strain>
    </source>
</reference>
<organism evidence="1 2">
    <name type="scientific">Ammonicoccus fulvus</name>
    <dbReference type="NCBI Taxonomy" id="3138240"/>
    <lineage>
        <taxon>Bacteria</taxon>
        <taxon>Bacillati</taxon>
        <taxon>Actinomycetota</taxon>
        <taxon>Actinomycetes</taxon>
        <taxon>Propionibacteriales</taxon>
        <taxon>Propionibacteriaceae</taxon>
        <taxon>Ammonicoccus</taxon>
    </lineage>
</organism>
<sequence length="301" mass="31528">MTTYPPARPGSELTPGQVHYLLKNPNLVTRRLADLLERKFLVDFLLAGRLQADGGAVVFERGYPTVDGAPEVIAAGGEYPLALVKADASYVETKKWGLASIVTDEAISRMQIDPVDRALTAIAAEILRTTDAVGLGIITSLVTGSLDVTSIGAWTAADAIVRGVLTAKAEAEEADEGVNFDAIVLRPRAYAAVMAYLVAGDIFPREAAGNPLTNGSVPKFLGLDWVSSPYAAADPLLVDRDRLGAVAFEKLGGGYTTGTAGVEAKTYRNEGTDAWTLQGRRVSAAVVLDPGAGLVLTGTGL</sequence>
<gene>
    <name evidence="1" type="ORF">AADG42_18215</name>
</gene>
<dbReference type="SUPFAM" id="SSF56563">
    <property type="entry name" value="Major capsid protein gp5"/>
    <property type="match status" value="1"/>
</dbReference>
<dbReference type="Proteomes" id="UP001442841">
    <property type="component" value="Chromosome"/>
</dbReference>